<dbReference type="Pfam" id="PF01812">
    <property type="entry name" value="5-FTHF_cyc-lig"/>
    <property type="match status" value="1"/>
</dbReference>
<dbReference type="NCBIfam" id="TIGR02727">
    <property type="entry name" value="MTHFS_bact"/>
    <property type="match status" value="1"/>
</dbReference>
<reference evidence="7" key="1">
    <citation type="submission" date="2016-10" db="EMBL/GenBank/DDBJ databases">
        <authorList>
            <person name="Varghese N."/>
            <person name="Submissions S."/>
        </authorList>
    </citation>
    <scope>NUCLEOTIDE SEQUENCE [LARGE SCALE GENOMIC DNA]</scope>
    <source>
        <strain evidence="7">DSM 19482</strain>
    </source>
</reference>
<gene>
    <name evidence="6" type="ORF">SAMN05660493_02296</name>
</gene>
<feature type="binding site" evidence="4">
    <location>
        <position position="60"/>
    </location>
    <ligand>
        <name>substrate</name>
    </ligand>
</feature>
<evidence type="ECO:0000256" key="1">
    <source>
        <dbReference type="ARBA" id="ARBA00010638"/>
    </source>
</evidence>
<keyword evidence="5" id="KW-0460">Magnesium</keyword>
<name>A0A1U7PVJ2_9FLAO</name>
<evidence type="ECO:0000256" key="4">
    <source>
        <dbReference type="PIRSR" id="PIRSR006806-1"/>
    </source>
</evidence>
<dbReference type="GO" id="GO:0030272">
    <property type="term" value="F:5-formyltetrahydrofolate cyclo-ligase activity"/>
    <property type="evidence" value="ECO:0007669"/>
    <property type="project" value="UniProtKB-EC"/>
</dbReference>
<keyword evidence="6" id="KW-0436">Ligase</keyword>
<dbReference type="Proteomes" id="UP000187261">
    <property type="component" value="Unassembled WGS sequence"/>
</dbReference>
<dbReference type="GO" id="GO:0005524">
    <property type="term" value="F:ATP binding"/>
    <property type="evidence" value="ECO:0007669"/>
    <property type="project" value="UniProtKB-KW"/>
</dbReference>
<evidence type="ECO:0000313" key="6">
    <source>
        <dbReference type="EMBL" id="SIT97575.1"/>
    </source>
</evidence>
<dbReference type="EMBL" id="FTPU01000026">
    <property type="protein sequence ID" value="SIT97575.1"/>
    <property type="molecule type" value="Genomic_DNA"/>
</dbReference>
<evidence type="ECO:0000256" key="3">
    <source>
        <dbReference type="ARBA" id="ARBA00022840"/>
    </source>
</evidence>
<dbReference type="PANTHER" id="PTHR23407">
    <property type="entry name" value="ATPASE INHIBITOR/5-FORMYLTETRAHYDROFOLATE CYCLO-LIGASE"/>
    <property type="match status" value="1"/>
</dbReference>
<feature type="binding site" evidence="4">
    <location>
        <begin position="134"/>
        <end position="142"/>
    </location>
    <ligand>
        <name>ATP</name>
        <dbReference type="ChEBI" id="CHEBI:30616"/>
    </ligand>
</feature>
<dbReference type="GO" id="GO:0009396">
    <property type="term" value="P:folic acid-containing compound biosynthetic process"/>
    <property type="evidence" value="ECO:0007669"/>
    <property type="project" value="TreeGrafter"/>
</dbReference>
<dbReference type="STRING" id="1121284.SAMN05660493_02296"/>
<feature type="binding site" evidence="4">
    <location>
        <begin position="7"/>
        <end position="11"/>
    </location>
    <ligand>
        <name>ATP</name>
        <dbReference type="ChEBI" id="CHEBI:30616"/>
    </ligand>
</feature>
<comment type="catalytic activity">
    <reaction evidence="5">
        <text>(6S)-5-formyl-5,6,7,8-tetrahydrofolate + ATP = (6R)-5,10-methenyltetrahydrofolate + ADP + phosphate</text>
        <dbReference type="Rhea" id="RHEA:10488"/>
        <dbReference type="ChEBI" id="CHEBI:30616"/>
        <dbReference type="ChEBI" id="CHEBI:43474"/>
        <dbReference type="ChEBI" id="CHEBI:57455"/>
        <dbReference type="ChEBI" id="CHEBI:57457"/>
        <dbReference type="ChEBI" id="CHEBI:456216"/>
        <dbReference type="EC" id="6.3.3.2"/>
    </reaction>
</comment>
<proteinExistence type="inferred from homology"/>
<dbReference type="GO" id="GO:0035999">
    <property type="term" value="P:tetrahydrofolate interconversion"/>
    <property type="evidence" value="ECO:0007669"/>
    <property type="project" value="TreeGrafter"/>
</dbReference>
<dbReference type="AlphaFoldDB" id="A0A1U7PVJ2"/>
<dbReference type="SUPFAM" id="SSF100950">
    <property type="entry name" value="NagB/RpiA/CoA transferase-like"/>
    <property type="match status" value="1"/>
</dbReference>
<keyword evidence="5" id="KW-0479">Metal-binding</keyword>
<accession>A0A1U7PVJ2</accession>
<keyword evidence="3 4" id="KW-0067">ATP-binding</keyword>
<keyword evidence="2 4" id="KW-0547">Nucleotide-binding</keyword>
<dbReference type="GO" id="GO:0046872">
    <property type="term" value="F:metal ion binding"/>
    <property type="evidence" value="ECO:0007669"/>
    <property type="project" value="UniProtKB-KW"/>
</dbReference>
<evidence type="ECO:0000313" key="7">
    <source>
        <dbReference type="Proteomes" id="UP000187261"/>
    </source>
</evidence>
<feature type="binding site" evidence="4">
    <location>
        <position position="53"/>
    </location>
    <ligand>
        <name>substrate</name>
    </ligand>
</feature>
<comment type="cofactor">
    <cofactor evidence="5">
        <name>Mg(2+)</name>
        <dbReference type="ChEBI" id="CHEBI:18420"/>
    </cofactor>
</comment>
<evidence type="ECO:0000256" key="2">
    <source>
        <dbReference type="ARBA" id="ARBA00022741"/>
    </source>
</evidence>
<organism evidence="6 7">
    <name type="scientific">Epilithonimonas bovis DSM 19482</name>
    <dbReference type="NCBI Taxonomy" id="1121284"/>
    <lineage>
        <taxon>Bacteria</taxon>
        <taxon>Pseudomonadati</taxon>
        <taxon>Bacteroidota</taxon>
        <taxon>Flavobacteriia</taxon>
        <taxon>Flavobacteriales</taxon>
        <taxon>Weeksellaceae</taxon>
        <taxon>Chryseobacterium group</taxon>
        <taxon>Epilithonimonas</taxon>
    </lineage>
</organism>
<keyword evidence="7" id="KW-1185">Reference proteome</keyword>
<dbReference type="InterPro" id="IPR024185">
    <property type="entry name" value="FTHF_cligase-like_sf"/>
</dbReference>
<dbReference type="PIRSF" id="PIRSF006806">
    <property type="entry name" value="FTHF_cligase"/>
    <property type="match status" value="1"/>
</dbReference>
<dbReference type="EC" id="6.3.3.2" evidence="5"/>
<comment type="similarity">
    <text evidence="1 5">Belongs to the 5-formyltetrahydrofolate cyclo-ligase family.</text>
</comment>
<dbReference type="OrthoDB" id="9801938at2"/>
<dbReference type="InterPro" id="IPR037171">
    <property type="entry name" value="NagB/RpiA_transferase-like"/>
</dbReference>
<dbReference type="RefSeq" id="WP_076783727.1">
    <property type="nucleotide sequence ID" value="NZ_FTPU01000026.1"/>
</dbReference>
<dbReference type="Gene3D" id="3.40.50.10420">
    <property type="entry name" value="NagB/RpiA/CoA transferase-like"/>
    <property type="match status" value="1"/>
</dbReference>
<evidence type="ECO:0000256" key="5">
    <source>
        <dbReference type="RuleBase" id="RU361279"/>
    </source>
</evidence>
<sequence>MNSGLSKTELRTIYKAKRMALSQHEVDFLSQKIFKQFILQFNSIENQIISVFLPIKKFNEVNTKIFIEYFFENNNRIFVPKIQDGKMISVEIFPDTEFKIKSWGIPEPASDKSVIVEYDYVLTPLLYCDRFGNRIGYGKGFYDQFFAHHLGIRKKIGLNFFNPNKDINDKSVTDFPLDGLITPDRYFEF</sequence>
<dbReference type="InterPro" id="IPR002698">
    <property type="entry name" value="FTHF_cligase"/>
</dbReference>
<protein>
    <recommendedName>
        <fullName evidence="5">5-formyltetrahydrofolate cyclo-ligase</fullName>
        <ecNumber evidence="5">6.3.3.2</ecNumber>
    </recommendedName>
</protein>
<dbReference type="PANTHER" id="PTHR23407:SF1">
    <property type="entry name" value="5-FORMYLTETRAHYDROFOLATE CYCLO-LIGASE"/>
    <property type="match status" value="1"/>
</dbReference>